<dbReference type="Proteomes" id="UP000595841">
    <property type="component" value="Chromosome"/>
</dbReference>
<dbReference type="RefSeq" id="WP_039836190.1">
    <property type="nucleotide sequence ID" value="NZ_CP068595.1"/>
</dbReference>
<dbReference type="KEGG" id="pson:JI735_30745"/>
<name>A0A974PB71_9BACL</name>
<evidence type="ECO:0000313" key="1">
    <source>
        <dbReference type="EMBL" id="QQZ60784.1"/>
    </source>
</evidence>
<dbReference type="EMBL" id="CP068595">
    <property type="protein sequence ID" value="QQZ60784.1"/>
    <property type="molecule type" value="Genomic_DNA"/>
</dbReference>
<gene>
    <name evidence="1" type="ORF">JI735_30745</name>
</gene>
<dbReference type="AlphaFoldDB" id="A0A974PB71"/>
<sequence>MSDEVQLEKEISTLILKILLYIRTNRELPDESIRELLHFLEEIRKFTKGRDKISKPLAYQLFYLYTTGVSQAVYNKDPDNTILTELYMGIVAVLNDVLYQ</sequence>
<organism evidence="1 2">
    <name type="scientific">Paenibacillus sonchi</name>
    <dbReference type="NCBI Taxonomy" id="373687"/>
    <lineage>
        <taxon>Bacteria</taxon>
        <taxon>Bacillati</taxon>
        <taxon>Bacillota</taxon>
        <taxon>Bacilli</taxon>
        <taxon>Bacillales</taxon>
        <taxon>Paenibacillaceae</taxon>
        <taxon>Paenibacillus</taxon>
        <taxon>Paenibacillus sonchi group</taxon>
    </lineage>
</organism>
<keyword evidence="2" id="KW-1185">Reference proteome</keyword>
<evidence type="ECO:0000313" key="2">
    <source>
        <dbReference type="Proteomes" id="UP000595841"/>
    </source>
</evidence>
<protein>
    <submittedName>
        <fullName evidence="1">Uncharacterized protein</fullName>
    </submittedName>
</protein>
<proteinExistence type="predicted"/>
<accession>A0A974PB71</accession>
<reference evidence="1 2" key="1">
    <citation type="submission" date="2021-01" db="EMBL/GenBank/DDBJ databases">
        <title>Whole genome sequence of Paenibacillus sonchi LMG 24727 for comparative genomics.</title>
        <authorList>
            <person name="Lee G."/>
            <person name="Kim M.-J."/>
            <person name="Lim K."/>
            <person name="Shin J.-H."/>
        </authorList>
    </citation>
    <scope>NUCLEOTIDE SEQUENCE [LARGE SCALE GENOMIC DNA]</scope>
    <source>
        <strain evidence="1 2">LMG 24727</strain>
    </source>
</reference>